<accession>A0A3B0RJ82</accession>
<dbReference type="CDD" id="cd04301">
    <property type="entry name" value="NAT_SF"/>
    <property type="match status" value="1"/>
</dbReference>
<evidence type="ECO:0000256" key="2">
    <source>
        <dbReference type="ARBA" id="ARBA00023315"/>
    </source>
</evidence>
<evidence type="ECO:0000259" key="3">
    <source>
        <dbReference type="PROSITE" id="PS51186"/>
    </source>
</evidence>
<keyword evidence="1 4" id="KW-0808">Transferase</keyword>
<dbReference type="EMBL" id="UOEK01000020">
    <property type="protein sequence ID" value="VAV91977.1"/>
    <property type="molecule type" value="Genomic_DNA"/>
</dbReference>
<organism evidence="4">
    <name type="scientific">hydrothermal vent metagenome</name>
    <dbReference type="NCBI Taxonomy" id="652676"/>
    <lineage>
        <taxon>unclassified sequences</taxon>
        <taxon>metagenomes</taxon>
        <taxon>ecological metagenomes</taxon>
    </lineage>
</organism>
<evidence type="ECO:0000256" key="1">
    <source>
        <dbReference type="ARBA" id="ARBA00022679"/>
    </source>
</evidence>
<protein>
    <submittedName>
        <fullName evidence="4">Ribosomal-protein-S18p-alanine acetyltransferase</fullName>
        <ecNumber evidence="4">2.3.1.128</ecNumber>
    </submittedName>
</protein>
<gene>
    <name evidence="4" type="ORF">MNBD_ACTINO02-1723</name>
</gene>
<keyword evidence="2 4" id="KW-0012">Acyltransferase</keyword>
<name>A0A3B0RJ82_9ZZZZ</name>
<dbReference type="InterPro" id="IPR016181">
    <property type="entry name" value="Acyl_CoA_acyltransferase"/>
</dbReference>
<dbReference type="PROSITE" id="PS51186">
    <property type="entry name" value="GNAT"/>
    <property type="match status" value="1"/>
</dbReference>
<dbReference type="AlphaFoldDB" id="A0A3B0RJ82"/>
<dbReference type="InterPro" id="IPR006464">
    <property type="entry name" value="AcTrfase_RimI/Ard1"/>
</dbReference>
<dbReference type="InterPro" id="IPR000182">
    <property type="entry name" value="GNAT_dom"/>
</dbReference>
<dbReference type="Gene3D" id="3.40.630.30">
    <property type="match status" value="1"/>
</dbReference>
<dbReference type="GO" id="GO:0008080">
    <property type="term" value="F:N-acetyltransferase activity"/>
    <property type="evidence" value="ECO:0007669"/>
    <property type="project" value="InterPro"/>
</dbReference>
<dbReference type="Pfam" id="PF00583">
    <property type="entry name" value="Acetyltransf_1"/>
    <property type="match status" value="1"/>
</dbReference>
<dbReference type="InterPro" id="IPR050832">
    <property type="entry name" value="Bact_Acetyltransf"/>
</dbReference>
<sequence>MSDVRIREMVIADIPIVAALERVVYPQPWSMRVFYDELALDSRTYIVAELGERIVAYAGLLTIADDAHVTTVAVDPEARQRRVGTHLMIELVDRALAAGARHLTLEVRVSNDAARQMYERFGFSPVGLRKNYYRDEDALVMWAIDIDTDEYAARLSAIRVSLEEAA</sequence>
<dbReference type="PANTHER" id="PTHR43877">
    <property type="entry name" value="AMINOALKYLPHOSPHONATE N-ACETYLTRANSFERASE-RELATED-RELATED"/>
    <property type="match status" value="1"/>
</dbReference>
<dbReference type="EC" id="2.3.1.128" evidence="4"/>
<feature type="domain" description="N-acetyltransferase" evidence="3">
    <location>
        <begin position="4"/>
        <end position="146"/>
    </location>
</feature>
<reference evidence="4" key="1">
    <citation type="submission" date="2018-06" db="EMBL/GenBank/DDBJ databases">
        <authorList>
            <person name="Zhirakovskaya E."/>
        </authorList>
    </citation>
    <scope>NUCLEOTIDE SEQUENCE</scope>
</reference>
<dbReference type="NCBIfam" id="TIGR01575">
    <property type="entry name" value="rimI"/>
    <property type="match status" value="1"/>
</dbReference>
<proteinExistence type="predicted"/>
<dbReference type="SUPFAM" id="SSF55729">
    <property type="entry name" value="Acyl-CoA N-acyltransferases (Nat)"/>
    <property type="match status" value="1"/>
</dbReference>
<evidence type="ECO:0000313" key="4">
    <source>
        <dbReference type="EMBL" id="VAV91977.1"/>
    </source>
</evidence>